<dbReference type="AlphaFoldDB" id="A0A0E2LTE6"/>
<protein>
    <submittedName>
        <fullName evidence="2">DNA-binding helix-turn-helix protein</fullName>
    </submittedName>
</protein>
<dbReference type="GeneID" id="94550770"/>
<dbReference type="Pfam" id="PF13560">
    <property type="entry name" value="HTH_31"/>
    <property type="match status" value="1"/>
</dbReference>
<dbReference type="EMBL" id="AWUW01000019">
    <property type="protein sequence ID" value="ERJ68567.1"/>
    <property type="molecule type" value="Genomic_DNA"/>
</dbReference>
<dbReference type="RefSeq" id="WP_021665016.1">
    <property type="nucleotide sequence ID" value="NZ_KI259117.1"/>
</dbReference>
<accession>A0A0E2LTE6</accession>
<dbReference type="InterPro" id="IPR001387">
    <property type="entry name" value="Cro/C1-type_HTH"/>
</dbReference>
<keyword evidence="2" id="KW-0238">DNA-binding</keyword>
<sequence length="113" mass="13049">MQNVGLRLKQERNRKGYSLQYVAASLNVSTTTVYRIEAGNKYLSMELFDRYCELLGLNPRDVFSNPAMEERDRIALEIGRRFIEIMELGVTIILPKIMNINIRPGPPDSKMKQ</sequence>
<dbReference type="PATRIC" id="fig|1227271.3.peg.233"/>
<dbReference type="PROSITE" id="PS50943">
    <property type="entry name" value="HTH_CROC1"/>
    <property type="match status" value="1"/>
</dbReference>
<dbReference type="Gene3D" id="1.10.260.40">
    <property type="entry name" value="lambda repressor-like DNA-binding domains"/>
    <property type="match status" value="1"/>
</dbReference>
<dbReference type="SUPFAM" id="SSF47413">
    <property type="entry name" value="lambda repressor-like DNA-binding domains"/>
    <property type="match status" value="1"/>
</dbReference>
<reference evidence="2 3" key="1">
    <citation type="submission" date="2013-06" db="EMBL/GenBank/DDBJ databases">
        <authorList>
            <person name="Weinstock G."/>
            <person name="Sodergren E."/>
            <person name="Lobos E.A."/>
            <person name="Fulton L."/>
            <person name="Fulton R."/>
            <person name="Courtney L."/>
            <person name="Fronick C."/>
            <person name="O'Laughlin M."/>
            <person name="Godfrey J."/>
            <person name="Wilson R.M."/>
            <person name="Miner T."/>
            <person name="Farmer C."/>
            <person name="Delehaunty K."/>
            <person name="Cordes M."/>
            <person name="Minx P."/>
            <person name="Tomlinson C."/>
            <person name="Chen J."/>
            <person name="Wollam A."/>
            <person name="Pepin K.H."/>
            <person name="Bhonagiri V."/>
            <person name="Zhang X."/>
            <person name="Warren W."/>
            <person name="Mitreva M."/>
            <person name="Mardis E.R."/>
            <person name="Wilson R.K."/>
        </authorList>
    </citation>
    <scope>NUCLEOTIDE SEQUENCE [LARGE SCALE GENOMIC DNA]</scope>
    <source>
        <strain evidence="2 3">F0570</strain>
    </source>
</reference>
<evidence type="ECO:0000313" key="3">
    <source>
        <dbReference type="Proteomes" id="UP000016630"/>
    </source>
</evidence>
<dbReference type="GO" id="GO:0003677">
    <property type="term" value="F:DNA binding"/>
    <property type="evidence" value="ECO:0007669"/>
    <property type="project" value="UniProtKB-KW"/>
</dbReference>
<dbReference type="InterPro" id="IPR010982">
    <property type="entry name" value="Lambda_DNA-bd_dom_sf"/>
</dbReference>
<evidence type="ECO:0000259" key="1">
    <source>
        <dbReference type="PROSITE" id="PS50943"/>
    </source>
</evidence>
<comment type="caution">
    <text evidence="2">The sequence shown here is derived from an EMBL/GenBank/DDBJ whole genome shotgun (WGS) entry which is preliminary data.</text>
</comment>
<dbReference type="CDD" id="cd00093">
    <property type="entry name" value="HTH_XRE"/>
    <property type="match status" value="1"/>
</dbReference>
<proteinExistence type="predicted"/>
<dbReference type="SMART" id="SM00530">
    <property type="entry name" value="HTH_XRE"/>
    <property type="match status" value="1"/>
</dbReference>
<name>A0A0E2LTE6_PORGN</name>
<dbReference type="Proteomes" id="UP000016630">
    <property type="component" value="Unassembled WGS sequence"/>
</dbReference>
<feature type="domain" description="HTH cro/C1-type" evidence="1">
    <location>
        <begin position="8"/>
        <end position="62"/>
    </location>
</feature>
<gene>
    <name evidence="2" type="ORF">HMPREF1555_00257</name>
</gene>
<dbReference type="HOGENOM" id="CLU_2131173_0_0_10"/>
<organism evidence="2 3">
    <name type="scientific">Porphyromonas gingivalis F0570</name>
    <dbReference type="NCBI Taxonomy" id="1227271"/>
    <lineage>
        <taxon>Bacteria</taxon>
        <taxon>Pseudomonadati</taxon>
        <taxon>Bacteroidota</taxon>
        <taxon>Bacteroidia</taxon>
        <taxon>Bacteroidales</taxon>
        <taxon>Porphyromonadaceae</taxon>
        <taxon>Porphyromonas</taxon>
    </lineage>
</organism>
<evidence type="ECO:0000313" key="2">
    <source>
        <dbReference type="EMBL" id="ERJ68567.1"/>
    </source>
</evidence>